<evidence type="ECO:0000313" key="10">
    <source>
        <dbReference type="Proteomes" id="UP001500902"/>
    </source>
</evidence>
<dbReference type="PANTHER" id="PTHR43214:SF24">
    <property type="entry name" value="TRANSCRIPTIONAL REGULATORY PROTEIN NARL-RELATED"/>
    <property type="match status" value="1"/>
</dbReference>
<dbReference type="Gene3D" id="3.30.565.10">
    <property type="entry name" value="Histidine kinase-like ATPase, C-terminal domain"/>
    <property type="match status" value="1"/>
</dbReference>
<dbReference type="SMART" id="SM00421">
    <property type="entry name" value="HTH_LUXR"/>
    <property type="match status" value="1"/>
</dbReference>
<evidence type="ECO:0000313" key="9">
    <source>
        <dbReference type="EMBL" id="GAA3662345.1"/>
    </source>
</evidence>
<dbReference type="SUPFAM" id="SSF55874">
    <property type="entry name" value="ATPase domain of HSP90 chaperone/DNA topoisomerase II/histidine kinase"/>
    <property type="match status" value="1"/>
</dbReference>
<feature type="modified residue" description="4-aspartylphosphate" evidence="5">
    <location>
        <position position="441"/>
    </location>
</feature>
<dbReference type="Pfam" id="PF00196">
    <property type="entry name" value="GerE"/>
    <property type="match status" value="1"/>
</dbReference>
<keyword evidence="6" id="KW-0812">Transmembrane</keyword>
<reference evidence="10" key="1">
    <citation type="journal article" date="2019" name="Int. J. Syst. Evol. Microbiol.">
        <title>The Global Catalogue of Microorganisms (GCM) 10K type strain sequencing project: providing services to taxonomists for standard genome sequencing and annotation.</title>
        <authorList>
            <consortium name="The Broad Institute Genomics Platform"/>
            <consortium name="The Broad Institute Genome Sequencing Center for Infectious Disease"/>
            <person name="Wu L."/>
            <person name="Ma J."/>
        </authorList>
    </citation>
    <scope>NUCLEOTIDE SEQUENCE [LARGE SCALE GENOMIC DNA]</scope>
    <source>
        <strain evidence="10">JCM 16904</strain>
    </source>
</reference>
<evidence type="ECO:0000256" key="2">
    <source>
        <dbReference type="ARBA" id="ARBA00023015"/>
    </source>
</evidence>
<dbReference type="InterPro" id="IPR001789">
    <property type="entry name" value="Sig_transdc_resp-reg_receiver"/>
</dbReference>
<dbReference type="SUPFAM" id="SSF52172">
    <property type="entry name" value="CheY-like"/>
    <property type="match status" value="1"/>
</dbReference>
<name>A0ABP7BKZ0_9ACTN</name>
<protein>
    <recommendedName>
        <fullName evidence="11">DNA-binding response regulator, NarL/FixJ family, contains REC and HTH domains</fullName>
    </recommendedName>
</protein>
<dbReference type="InterPro" id="IPR036890">
    <property type="entry name" value="HATPase_C_sf"/>
</dbReference>
<keyword evidence="6" id="KW-1133">Transmembrane helix</keyword>
<evidence type="ECO:0000256" key="4">
    <source>
        <dbReference type="ARBA" id="ARBA00023163"/>
    </source>
</evidence>
<feature type="domain" description="Response regulatory" evidence="8">
    <location>
        <begin position="390"/>
        <end position="506"/>
    </location>
</feature>
<dbReference type="PRINTS" id="PR00038">
    <property type="entry name" value="HTHLUXR"/>
</dbReference>
<sequence>MGVRVARAFMKTVRFFRRPKVFDRTLVAVLALPALIALVALTARGTVGDSLTLVHYLLAMVCLLVRRRHPIVTAAAVTAIDSVAILTQTIVFTNLPTAIAMYSLGRYTIGRTTAIATAIAYAFYAVVMEVGLRAQGGWLAALFTVGVFVGAGQFVRLRIELNERGRHEVAEAAVRAERRRIARELHDVVAHHITVINALVGGARATLPPGHDVTRGALESAEQTARQAMSEMRRLLDVLRADGNEGPDAATGVGAERLPALIKEAGSAGLPASLTVTGEPVELPAAVDHAVYRIVQEALTNTRKHATGARASVRLVYEPAAVEVEVLDDGLALGHGTPGFGLGGMAERVALCGGRLTTGPRPEGGFRVHAHIPLETTLTATEKLPGAGIRILLADDHALVRMGFRLMLDAQPDLDVVGEAADGEQAVELSRRLRPDVVLMDLHMPGLDGVRATEQITAELPGVRVLALSTFDLDENVVAALRAGADGFLPKDVSPEELIEGVRVVHRGESAVAPRLLTRLIGTFVRTPPPRQTPVALAGLTEREREILVLIARGRSNAEIAEDLAVSPSTVKNHVTNLFAKIGVRDRAQAVIVAYEAGLIHPGE</sequence>
<feature type="transmembrane region" description="Helical" evidence="6">
    <location>
        <begin position="138"/>
        <end position="157"/>
    </location>
</feature>
<dbReference type="PROSITE" id="PS50043">
    <property type="entry name" value="HTH_LUXR_2"/>
    <property type="match status" value="1"/>
</dbReference>
<dbReference type="PANTHER" id="PTHR43214">
    <property type="entry name" value="TWO-COMPONENT RESPONSE REGULATOR"/>
    <property type="match status" value="1"/>
</dbReference>
<evidence type="ECO:0000256" key="1">
    <source>
        <dbReference type="ARBA" id="ARBA00022553"/>
    </source>
</evidence>
<feature type="domain" description="HTH luxR-type" evidence="7">
    <location>
        <begin position="533"/>
        <end position="598"/>
    </location>
</feature>
<feature type="transmembrane region" description="Helical" evidence="6">
    <location>
        <begin position="69"/>
        <end position="92"/>
    </location>
</feature>
<gene>
    <name evidence="9" type="ORF">GCM10022224_027740</name>
</gene>
<organism evidence="9 10">
    <name type="scientific">Nonomuraea antimicrobica</name>
    <dbReference type="NCBI Taxonomy" id="561173"/>
    <lineage>
        <taxon>Bacteria</taxon>
        <taxon>Bacillati</taxon>
        <taxon>Actinomycetota</taxon>
        <taxon>Actinomycetes</taxon>
        <taxon>Streptosporangiales</taxon>
        <taxon>Streptosporangiaceae</taxon>
        <taxon>Nonomuraea</taxon>
    </lineage>
</organism>
<keyword evidence="2" id="KW-0805">Transcription regulation</keyword>
<evidence type="ECO:0000256" key="5">
    <source>
        <dbReference type="PROSITE-ProRule" id="PRU00169"/>
    </source>
</evidence>
<dbReference type="InterPro" id="IPR003594">
    <property type="entry name" value="HATPase_dom"/>
</dbReference>
<dbReference type="Pfam" id="PF07730">
    <property type="entry name" value="HisKA_3"/>
    <property type="match status" value="1"/>
</dbReference>
<dbReference type="PROSITE" id="PS50110">
    <property type="entry name" value="RESPONSE_REGULATORY"/>
    <property type="match status" value="1"/>
</dbReference>
<dbReference type="CDD" id="cd17535">
    <property type="entry name" value="REC_NarL-like"/>
    <property type="match status" value="1"/>
</dbReference>
<dbReference type="InterPro" id="IPR000792">
    <property type="entry name" value="Tscrpt_reg_LuxR_C"/>
</dbReference>
<keyword evidence="3" id="KW-0238">DNA-binding</keyword>
<evidence type="ECO:0000256" key="3">
    <source>
        <dbReference type="ARBA" id="ARBA00023125"/>
    </source>
</evidence>
<dbReference type="SMART" id="SM00448">
    <property type="entry name" value="REC"/>
    <property type="match status" value="1"/>
</dbReference>
<keyword evidence="6" id="KW-0472">Membrane</keyword>
<keyword evidence="1 5" id="KW-0597">Phosphoprotein</keyword>
<dbReference type="InterPro" id="IPR011712">
    <property type="entry name" value="Sig_transdc_His_kin_sub3_dim/P"/>
</dbReference>
<comment type="caution">
    <text evidence="9">The sequence shown here is derived from an EMBL/GenBank/DDBJ whole genome shotgun (WGS) entry which is preliminary data.</text>
</comment>
<keyword evidence="4" id="KW-0804">Transcription</keyword>
<dbReference type="InterPro" id="IPR058245">
    <property type="entry name" value="NreC/VraR/RcsB-like_REC"/>
</dbReference>
<dbReference type="EMBL" id="BAAAZP010000049">
    <property type="protein sequence ID" value="GAA3662345.1"/>
    <property type="molecule type" value="Genomic_DNA"/>
</dbReference>
<evidence type="ECO:0008006" key="11">
    <source>
        <dbReference type="Google" id="ProtNLM"/>
    </source>
</evidence>
<dbReference type="Proteomes" id="UP001500902">
    <property type="component" value="Unassembled WGS sequence"/>
</dbReference>
<dbReference type="CDD" id="cd06170">
    <property type="entry name" value="LuxR_C_like"/>
    <property type="match status" value="1"/>
</dbReference>
<dbReference type="InterPro" id="IPR016032">
    <property type="entry name" value="Sig_transdc_resp-reg_C-effctor"/>
</dbReference>
<dbReference type="PROSITE" id="PS00622">
    <property type="entry name" value="HTH_LUXR_1"/>
    <property type="match status" value="1"/>
</dbReference>
<dbReference type="CDD" id="cd16917">
    <property type="entry name" value="HATPase_UhpB-NarQ-NarX-like"/>
    <property type="match status" value="1"/>
</dbReference>
<evidence type="ECO:0000256" key="6">
    <source>
        <dbReference type="SAM" id="Phobius"/>
    </source>
</evidence>
<dbReference type="InterPro" id="IPR039420">
    <property type="entry name" value="WalR-like"/>
</dbReference>
<dbReference type="InterPro" id="IPR011006">
    <property type="entry name" value="CheY-like_superfamily"/>
</dbReference>
<dbReference type="SUPFAM" id="SSF46894">
    <property type="entry name" value="C-terminal effector domain of the bipartite response regulators"/>
    <property type="match status" value="1"/>
</dbReference>
<dbReference type="Pfam" id="PF02518">
    <property type="entry name" value="HATPase_c"/>
    <property type="match status" value="1"/>
</dbReference>
<proteinExistence type="predicted"/>
<dbReference type="Gene3D" id="3.40.50.2300">
    <property type="match status" value="1"/>
</dbReference>
<accession>A0ABP7BKZ0</accession>
<evidence type="ECO:0000259" key="8">
    <source>
        <dbReference type="PROSITE" id="PS50110"/>
    </source>
</evidence>
<evidence type="ECO:0000259" key="7">
    <source>
        <dbReference type="PROSITE" id="PS50043"/>
    </source>
</evidence>
<feature type="transmembrane region" description="Helical" evidence="6">
    <location>
        <begin position="113"/>
        <end position="132"/>
    </location>
</feature>
<dbReference type="Pfam" id="PF00072">
    <property type="entry name" value="Response_reg"/>
    <property type="match status" value="1"/>
</dbReference>
<dbReference type="Gene3D" id="1.20.5.1930">
    <property type="match status" value="1"/>
</dbReference>
<keyword evidence="10" id="KW-1185">Reference proteome</keyword>